<sequence length="174" mass="18628">MSSAPTSRLYILRHAHAGWARPGESDHDRRLDARGRTECERLVAFLRREAFVFDTILCSTAARTRETLELIRPALPSGLAEAKLSSLYGGEIAAYYEAVRGQADAASLLVIGHNPMIEEFTLSLAGSGDRAALATASQGFPTGGLAIVEFEGPLSRIAPGAGRLCRLFDPDEAG</sequence>
<keyword evidence="2" id="KW-1185">Reference proteome</keyword>
<dbReference type="Gene3D" id="3.40.50.1240">
    <property type="entry name" value="Phosphoglycerate mutase-like"/>
    <property type="match status" value="1"/>
</dbReference>
<gene>
    <name evidence="1" type="ORF">SI859A1_01152</name>
</gene>
<reference evidence="1 2" key="1">
    <citation type="journal article" date="2008" name="Appl. Environ. Microbiol.">
        <title>Genomic insights into Mn(II) oxidation by the marine alphaproteobacterium Aurantimonas sp. strain SI85-9A1.</title>
        <authorList>
            <person name="Dick G.J."/>
            <person name="Podell S."/>
            <person name="Johnson H.A."/>
            <person name="Rivera-Espinoza Y."/>
            <person name="Bernier-Latmani R."/>
            <person name="McCarthy J.K."/>
            <person name="Torpey J.W."/>
            <person name="Clement B.G."/>
            <person name="Gaasterland T."/>
            <person name="Tebo B.M."/>
        </authorList>
    </citation>
    <scope>NUCLEOTIDE SEQUENCE [LARGE SCALE GENOMIC DNA]</scope>
    <source>
        <strain evidence="1 2">SI85-9A1</strain>
    </source>
</reference>
<dbReference type="RefSeq" id="WP_009209014.1">
    <property type="nucleotide sequence ID" value="NZ_BBWP01000033.1"/>
</dbReference>
<dbReference type="Proteomes" id="UP000000321">
    <property type="component" value="Unassembled WGS sequence"/>
</dbReference>
<protein>
    <submittedName>
        <fullName evidence="1">Possible phosphohistidine phosphatase</fullName>
    </submittedName>
</protein>
<dbReference type="BioCyc" id="AURANTIMONAS:SI859A1_01152-MONOMER"/>
<dbReference type="OrthoDB" id="9810154at2"/>
<dbReference type="InterPro" id="IPR029033">
    <property type="entry name" value="His_PPase_superfam"/>
</dbReference>
<dbReference type="SUPFAM" id="SSF53254">
    <property type="entry name" value="Phosphoglycerate mutase-like"/>
    <property type="match status" value="1"/>
</dbReference>
<dbReference type="Pfam" id="PF00300">
    <property type="entry name" value="His_Phos_1"/>
    <property type="match status" value="1"/>
</dbReference>
<dbReference type="CDD" id="cd07067">
    <property type="entry name" value="HP_PGM_like"/>
    <property type="match status" value="1"/>
</dbReference>
<name>Q1YEC3_AURMS</name>
<dbReference type="SMART" id="SM00855">
    <property type="entry name" value="PGAM"/>
    <property type="match status" value="1"/>
</dbReference>
<proteinExistence type="predicted"/>
<dbReference type="AlphaFoldDB" id="Q1YEC3"/>
<dbReference type="PANTHER" id="PTHR47623:SF1">
    <property type="entry name" value="OS09G0287300 PROTEIN"/>
    <property type="match status" value="1"/>
</dbReference>
<accession>Q1YEC3</accession>
<dbReference type="HOGENOM" id="CLU_084603_2_3_5"/>
<dbReference type="PANTHER" id="PTHR47623">
    <property type="entry name" value="OS09G0287300 PROTEIN"/>
    <property type="match status" value="1"/>
</dbReference>
<evidence type="ECO:0000313" key="1">
    <source>
        <dbReference type="EMBL" id="EAS48668.1"/>
    </source>
</evidence>
<organism evidence="1 2">
    <name type="scientific">Aurantimonas manganoxydans (strain ATCC BAA-1229 / DSM 21871 / SI85-9A1)</name>
    <dbReference type="NCBI Taxonomy" id="287752"/>
    <lineage>
        <taxon>Bacteria</taxon>
        <taxon>Pseudomonadati</taxon>
        <taxon>Pseudomonadota</taxon>
        <taxon>Alphaproteobacteria</taxon>
        <taxon>Hyphomicrobiales</taxon>
        <taxon>Aurantimonadaceae</taxon>
        <taxon>Aurantimonas</taxon>
    </lineage>
</organism>
<dbReference type="EMBL" id="AAPJ01000008">
    <property type="protein sequence ID" value="EAS48668.1"/>
    <property type="molecule type" value="Genomic_DNA"/>
</dbReference>
<comment type="caution">
    <text evidence="1">The sequence shown here is derived from an EMBL/GenBank/DDBJ whole genome shotgun (WGS) entry which is preliminary data.</text>
</comment>
<dbReference type="InterPro" id="IPR013078">
    <property type="entry name" value="His_Pase_superF_clade-1"/>
</dbReference>
<evidence type="ECO:0000313" key="2">
    <source>
        <dbReference type="Proteomes" id="UP000000321"/>
    </source>
</evidence>